<reference evidence="1 2" key="1">
    <citation type="journal article" date="2012" name="Environ. Microbiol.">
        <title>Complete genome of Candidatus Chloracidobacterium thermophilum, a chlorophyll-based photoheterotroph belonging to the phylum Acidobacteria.</title>
        <authorList>
            <person name="Garcia Costas A.M."/>
            <person name="Liu Z."/>
            <person name="Tomsho L.P."/>
            <person name="Schuster S.C."/>
            <person name="Ward D.M."/>
            <person name="Bryant D.A."/>
        </authorList>
    </citation>
    <scope>NUCLEOTIDE SEQUENCE [LARGE SCALE GENOMIC DNA]</scope>
    <source>
        <strain evidence="1 2">B</strain>
    </source>
</reference>
<evidence type="ECO:0000313" key="2">
    <source>
        <dbReference type="Proteomes" id="UP000006791"/>
    </source>
</evidence>
<dbReference type="RefSeq" id="WP_014099215.1">
    <property type="nucleotide sequence ID" value="NC_016024.1"/>
</dbReference>
<dbReference type="HOGENOM" id="CLU_870681_0_0_0"/>
<dbReference type="KEGG" id="ctm:Cabther_A0720"/>
<proteinExistence type="predicted"/>
<keyword evidence="2" id="KW-1185">Reference proteome</keyword>
<name>G2LGX7_CHLTF</name>
<gene>
    <name evidence="1" type="ordered locus">Cabther_A0720</name>
</gene>
<sequence>MKTGAVHWKFLILLWLGVLLNGGCLTSRVSLPRLLPLHPPVAAEELVGRIACLQQVQAVRTAVQLQFVDYRDSTRGVGKAYPSASGALVLRRPQFIRLQVQASLLGSLADMASDGQQFTVAVFYPADRQAFIRGSNAKTYKLPAAEQKPAPDVSAFASLRPQHLSVPLLPPPIPPASPDISWSVFETRRDESLMTDARPEWVTRTYYLLYVAQRDLSGQWHPRFAYWFDRTQPGTPLTRLEVFEENGDLSTISDFGGYTTNGGTPKLLPEWVRILRPAEGYALRVMFQSPEINPPSLPEDVFTLTNDRNLKVVDLDAQP</sequence>
<dbReference type="AlphaFoldDB" id="G2LGX7"/>
<dbReference type="Proteomes" id="UP000006791">
    <property type="component" value="Chromosome 1"/>
</dbReference>
<evidence type="ECO:0000313" key="1">
    <source>
        <dbReference type="EMBL" id="AEP11477.1"/>
    </source>
</evidence>
<dbReference type="EMBL" id="CP002514">
    <property type="protein sequence ID" value="AEP11477.1"/>
    <property type="molecule type" value="Genomic_DNA"/>
</dbReference>
<dbReference type="STRING" id="981222.Cabther_A0720"/>
<organism evidence="1 2">
    <name type="scientific">Chloracidobacterium thermophilum (strain B)</name>
    <dbReference type="NCBI Taxonomy" id="981222"/>
    <lineage>
        <taxon>Bacteria</taxon>
        <taxon>Pseudomonadati</taxon>
        <taxon>Acidobacteriota</taxon>
        <taxon>Terriglobia</taxon>
        <taxon>Terriglobales</taxon>
        <taxon>Acidobacteriaceae</taxon>
        <taxon>Chloracidobacterium</taxon>
    </lineage>
</organism>
<accession>G2LGX7</accession>
<protein>
    <submittedName>
        <fullName evidence="1">Uncharacterized protein</fullName>
    </submittedName>
</protein>